<dbReference type="HOGENOM" id="CLU_071993_0_0_11"/>
<dbReference type="STRING" id="512565.AMIS_20550"/>
<dbReference type="AlphaFoldDB" id="I0H2N8"/>
<evidence type="ECO:0000313" key="3">
    <source>
        <dbReference type="Proteomes" id="UP000007882"/>
    </source>
</evidence>
<dbReference type="PATRIC" id="fig|512565.3.peg.2057"/>
<dbReference type="EMBL" id="AP012319">
    <property type="protein sequence ID" value="BAL87275.1"/>
    <property type="molecule type" value="Genomic_DNA"/>
</dbReference>
<feature type="transmembrane region" description="Helical" evidence="1">
    <location>
        <begin position="250"/>
        <end position="269"/>
    </location>
</feature>
<dbReference type="InterPro" id="IPR007404">
    <property type="entry name" value="YdjM-like"/>
</dbReference>
<feature type="transmembrane region" description="Helical" evidence="1">
    <location>
        <begin position="101"/>
        <end position="119"/>
    </location>
</feature>
<sequence>MGKSHALSGAVGWLAGSAALTVAGVSLDPATVLFGAAISTGFALAPDVDHPQSTIAHTLGWATRGLATGVSRSAAALRTASCAHCSTVPDRGGHRAVTHTAAGAAFAGLVAANLCLWVGRGAALWVIAIAVWLAAHSALSSRTRARIGDMILPGRFRRLGKGAHRLAAAVGAVMVAGLVAAMANSALPADGLWWIGLAVFWGWLAHILGDGLTFSAVPLWWPIPIRGCRWTNVGTPRWMRFRTGSRTETGVVWLMLLIGAGSIALLGSAW</sequence>
<dbReference type="eggNOG" id="COG1988">
    <property type="taxonomic scope" value="Bacteria"/>
</dbReference>
<gene>
    <name evidence="2" type="ordered locus">AMIS_20550</name>
</gene>
<dbReference type="Proteomes" id="UP000007882">
    <property type="component" value="Chromosome"/>
</dbReference>
<feature type="transmembrane region" description="Helical" evidence="1">
    <location>
        <begin position="125"/>
        <end position="145"/>
    </location>
</feature>
<keyword evidence="1" id="KW-1133">Transmembrane helix</keyword>
<name>I0H2N8_ACTM4</name>
<dbReference type="RefSeq" id="WP_014442170.1">
    <property type="nucleotide sequence ID" value="NC_017093.1"/>
</dbReference>
<proteinExistence type="predicted"/>
<dbReference type="Pfam" id="PF04307">
    <property type="entry name" value="YdjM"/>
    <property type="match status" value="1"/>
</dbReference>
<keyword evidence="1" id="KW-0472">Membrane</keyword>
<reference evidence="2 3" key="1">
    <citation type="submission" date="2012-02" db="EMBL/GenBank/DDBJ databases">
        <title>Complete genome sequence of Actinoplanes missouriensis 431 (= NBRC 102363).</title>
        <authorList>
            <person name="Ohnishi Y."/>
            <person name="Ishikawa J."/>
            <person name="Sekine M."/>
            <person name="Hosoyama A."/>
            <person name="Harada T."/>
            <person name="Narita H."/>
            <person name="Hata T."/>
            <person name="Konno Y."/>
            <person name="Tutikane K."/>
            <person name="Fujita N."/>
            <person name="Horinouchi S."/>
            <person name="Hayakawa M."/>
        </authorList>
    </citation>
    <scope>NUCLEOTIDE SEQUENCE [LARGE SCALE GENOMIC DNA]</scope>
    <source>
        <strain evidence="3">ATCC 14538 / DSM 43046 / CBS 188.64 / JCM 3121 / NBRC 102363 / NCIMB 12654 / NRRL B-3342 / UNCC 431</strain>
    </source>
</reference>
<protein>
    <submittedName>
        <fullName evidence="2">Putative integral membrane protein</fullName>
    </submittedName>
</protein>
<dbReference type="KEGG" id="ams:AMIS_20550"/>
<accession>I0H2N8</accession>
<feature type="transmembrane region" description="Helical" evidence="1">
    <location>
        <begin position="166"/>
        <end position="187"/>
    </location>
</feature>
<evidence type="ECO:0000256" key="1">
    <source>
        <dbReference type="SAM" id="Phobius"/>
    </source>
</evidence>
<feature type="transmembrane region" description="Helical" evidence="1">
    <location>
        <begin position="193"/>
        <end position="221"/>
    </location>
</feature>
<evidence type="ECO:0000313" key="2">
    <source>
        <dbReference type="EMBL" id="BAL87275.1"/>
    </source>
</evidence>
<keyword evidence="1" id="KW-0812">Transmembrane</keyword>
<keyword evidence="3" id="KW-1185">Reference proteome</keyword>
<organism evidence="2 3">
    <name type="scientific">Actinoplanes missouriensis (strain ATCC 14538 / DSM 43046 / CBS 188.64 / JCM 3121 / NBRC 102363 / NCIMB 12654 / NRRL B-3342 / UNCC 431)</name>
    <dbReference type="NCBI Taxonomy" id="512565"/>
    <lineage>
        <taxon>Bacteria</taxon>
        <taxon>Bacillati</taxon>
        <taxon>Actinomycetota</taxon>
        <taxon>Actinomycetes</taxon>
        <taxon>Micromonosporales</taxon>
        <taxon>Micromonosporaceae</taxon>
        <taxon>Actinoplanes</taxon>
    </lineage>
</organism>
<dbReference type="OrthoDB" id="3425909at2"/>